<evidence type="ECO:0000256" key="6">
    <source>
        <dbReference type="SAM" id="Phobius"/>
    </source>
</evidence>
<dbReference type="CDD" id="cd17323">
    <property type="entry name" value="MFS_Tpo1_MDR_like"/>
    <property type="match status" value="1"/>
</dbReference>
<feature type="transmembrane region" description="Helical" evidence="6">
    <location>
        <begin position="138"/>
        <end position="161"/>
    </location>
</feature>
<feature type="transmembrane region" description="Helical" evidence="6">
    <location>
        <begin position="419"/>
        <end position="441"/>
    </location>
</feature>
<feature type="transmembrane region" description="Helical" evidence="6">
    <location>
        <begin position="380"/>
        <end position="399"/>
    </location>
</feature>
<keyword evidence="9" id="KW-1185">Reference proteome</keyword>
<comment type="subcellular location">
    <subcellularLocation>
        <location evidence="1">Membrane</location>
        <topology evidence="1">Multi-pass membrane protein</topology>
    </subcellularLocation>
</comment>
<proteinExistence type="predicted"/>
<dbReference type="Gene3D" id="1.20.1250.20">
    <property type="entry name" value="MFS general substrate transporter like domains"/>
    <property type="match status" value="1"/>
</dbReference>
<keyword evidence="3 6" id="KW-1133">Transmembrane helix</keyword>
<dbReference type="PROSITE" id="PS50850">
    <property type="entry name" value="MFS"/>
    <property type="match status" value="1"/>
</dbReference>
<dbReference type="STRING" id="984487.A0A1E4SNC5"/>
<protein>
    <submittedName>
        <fullName evidence="8">Multidrug resistance protein 7</fullName>
    </submittedName>
</protein>
<feature type="domain" description="Major facilitator superfamily (MFS) profile" evidence="7">
    <location>
        <begin position="105"/>
        <end position="545"/>
    </location>
</feature>
<feature type="transmembrane region" description="Helical" evidence="6">
    <location>
        <begin position="341"/>
        <end position="360"/>
    </location>
</feature>
<dbReference type="GeneID" id="30980710"/>
<organism evidence="8 9">
    <name type="scientific">Suhomyces tanzawaensis NRRL Y-17324</name>
    <dbReference type="NCBI Taxonomy" id="984487"/>
    <lineage>
        <taxon>Eukaryota</taxon>
        <taxon>Fungi</taxon>
        <taxon>Dikarya</taxon>
        <taxon>Ascomycota</taxon>
        <taxon>Saccharomycotina</taxon>
        <taxon>Pichiomycetes</taxon>
        <taxon>Debaryomycetaceae</taxon>
        <taxon>Suhomyces</taxon>
    </lineage>
</organism>
<feature type="transmembrane region" description="Helical" evidence="6">
    <location>
        <begin position="489"/>
        <end position="506"/>
    </location>
</feature>
<dbReference type="Proteomes" id="UP000094285">
    <property type="component" value="Unassembled WGS sequence"/>
</dbReference>
<dbReference type="GO" id="GO:1990961">
    <property type="term" value="P:xenobiotic detoxification by transmembrane export across the plasma membrane"/>
    <property type="evidence" value="ECO:0007669"/>
    <property type="project" value="TreeGrafter"/>
</dbReference>
<feature type="transmembrane region" description="Helical" evidence="6">
    <location>
        <begin position="447"/>
        <end position="469"/>
    </location>
</feature>
<feature type="transmembrane region" description="Helical" evidence="6">
    <location>
        <begin position="263"/>
        <end position="283"/>
    </location>
</feature>
<dbReference type="InterPro" id="IPR011701">
    <property type="entry name" value="MFS"/>
</dbReference>
<dbReference type="PANTHER" id="PTHR23502:SF23">
    <property type="entry name" value="FLUCONAZOLE RESISTANCE PROTEIN 1"/>
    <property type="match status" value="1"/>
</dbReference>
<dbReference type="GO" id="GO:0005886">
    <property type="term" value="C:plasma membrane"/>
    <property type="evidence" value="ECO:0007669"/>
    <property type="project" value="UniProtKB-ARBA"/>
</dbReference>
<feature type="transmembrane region" description="Helical" evidence="6">
    <location>
        <begin position="105"/>
        <end position="126"/>
    </location>
</feature>
<dbReference type="InterPro" id="IPR020846">
    <property type="entry name" value="MFS_dom"/>
</dbReference>
<dbReference type="Pfam" id="PF07690">
    <property type="entry name" value="MFS_1"/>
    <property type="match status" value="1"/>
</dbReference>
<dbReference type="GO" id="GO:0015244">
    <property type="term" value="F:fluconazole transmembrane transporter activity"/>
    <property type="evidence" value="ECO:0007669"/>
    <property type="project" value="TreeGrafter"/>
</dbReference>
<sequence>MHYRFIRDSFFGRMVYHLSGKKVFTHKEEAADYVPAEKYLPDYKAPSKELTEDSDVAAGETEAKELDATSAASSETVAKDTNIYVDWDGEDDPENPQNWPFIQKAFFIFEIAFLTTSVYIGSAVYTPGIEEIMEEFQISQTLAALPLSMFVIGYGIGPMVFSPMSENAIFGRTSIYVVTLFIFFILQIPTALAKNIASLSVLRLLGGVFASPALATGGASVVDVLAMPYAPIGIASWAMAAVCGPSLGPLVGSVLTVKGGWRWTFWFMAIISGTSFITLLFFLPESYSKTLLLRKAKRLRAKTGNMNITTEDEVANSKLTVREIAIETLWRPIEISIAEPVVLMINMYIALVYSILYLWFEAYPIAYLGVYGFTLVEMGVSYVSIIVGIGIGCIIYLLWVRKAFTAKLLAGEMVVPEVFIPVAIIGGTLMPIGTFIFGWTVAKDLHWIGSLIGAAIFAAGAFLIFQTLFNYLGMSFYRYLASVFAGNDLFRSVIAGVFPLFGHALFNNLKTDRFAVGWGSSILGFLTLAMLAIPILFYLNGPKLRARSKWAN</sequence>
<dbReference type="GO" id="GO:0042910">
    <property type="term" value="F:xenobiotic transmembrane transporter activity"/>
    <property type="evidence" value="ECO:0007669"/>
    <property type="project" value="InterPro"/>
</dbReference>
<name>A0A1E4SNC5_9ASCO</name>
<evidence type="ECO:0000313" key="8">
    <source>
        <dbReference type="EMBL" id="ODV80927.1"/>
    </source>
</evidence>
<feature type="transmembrane region" description="Helical" evidence="6">
    <location>
        <begin position="204"/>
        <end position="225"/>
    </location>
</feature>
<feature type="transmembrane region" description="Helical" evidence="6">
    <location>
        <begin position="237"/>
        <end position="257"/>
    </location>
</feature>
<dbReference type="NCBIfam" id="TIGR00880">
    <property type="entry name" value="2_A_01_02"/>
    <property type="match status" value="1"/>
</dbReference>
<evidence type="ECO:0000256" key="5">
    <source>
        <dbReference type="SAM" id="MobiDB-lite"/>
    </source>
</evidence>
<dbReference type="FunFam" id="1.20.1250.20:FF:000011">
    <property type="entry name" value="MFS multidrug transporter, putative"/>
    <property type="match status" value="1"/>
</dbReference>
<feature type="transmembrane region" description="Helical" evidence="6">
    <location>
        <begin position="518"/>
        <end position="539"/>
    </location>
</feature>
<feature type="region of interest" description="Disordered" evidence="5">
    <location>
        <begin position="50"/>
        <end position="73"/>
    </location>
</feature>
<evidence type="ECO:0000313" key="9">
    <source>
        <dbReference type="Proteomes" id="UP000094285"/>
    </source>
</evidence>
<gene>
    <name evidence="8" type="ORF">CANTADRAFT_20481</name>
</gene>
<dbReference type="PANTHER" id="PTHR23502">
    <property type="entry name" value="MAJOR FACILITATOR SUPERFAMILY"/>
    <property type="match status" value="1"/>
</dbReference>
<dbReference type="InterPro" id="IPR001958">
    <property type="entry name" value="Tet-R_TetA/multi-R_MdtG-like"/>
</dbReference>
<dbReference type="RefSeq" id="XP_020066049.1">
    <property type="nucleotide sequence ID" value="XM_020206573.1"/>
</dbReference>
<dbReference type="SUPFAM" id="SSF103473">
    <property type="entry name" value="MFS general substrate transporter"/>
    <property type="match status" value="1"/>
</dbReference>
<evidence type="ECO:0000256" key="4">
    <source>
        <dbReference type="ARBA" id="ARBA00023136"/>
    </source>
</evidence>
<feature type="transmembrane region" description="Helical" evidence="6">
    <location>
        <begin position="173"/>
        <end position="192"/>
    </location>
</feature>
<reference evidence="9" key="1">
    <citation type="submission" date="2016-05" db="EMBL/GenBank/DDBJ databases">
        <title>Comparative genomics of biotechnologically important yeasts.</title>
        <authorList>
            <consortium name="DOE Joint Genome Institute"/>
            <person name="Riley R."/>
            <person name="Haridas S."/>
            <person name="Wolfe K.H."/>
            <person name="Lopes M.R."/>
            <person name="Hittinger C.T."/>
            <person name="Goker M."/>
            <person name="Salamov A."/>
            <person name="Wisecaver J."/>
            <person name="Long T.M."/>
            <person name="Aerts A.L."/>
            <person name="Barry K."/>
            <person name="Choi C."/>
            <person name="Clum A."/>
            <person name="Coughlan A.Y."/>
            <person name="Deshpande S."/>
            <person name="Douglass A.P."/>
            <person name="Hanson S.J."/>
            <person name="Klenk H.-P."/>
            <person name="Labutti K."/>
            <person name="Lapidus A."/>
            <person name="Lindquist E."/>
            <person name="Lipzen A."/>
            <person name="Meier-Kolthoff J.P."/>
            <person name="Ohm R.A."/>
            <person name="Otillar R.P."/>
            <person name="Pangilinan J."/>
            <person name="Peng Y."/>
            <person name="Rokas A."/>
            <person name="Rosa C.A."/>
            <person name="Scheuner C."/>
            <person name="Sibirny A.A."/>
            <person name="Slot J.C."/>
            <person name="Stielow J.B."/>
            <person name="Sun H."/>
            <person name="Kurtzman C.P."/>
            <person name="Blackwell M."/>
            <person name="Grigoriev I.V."/>
            <person name="Jeffries T.W."/>
        </authorList>
    </citation>
    <scope>NUCLEOTIDE SEQUENCE [LARGE SCALE GENOMIC DNA]</scope>
    <source>
        <strain evidence="9">NRRL Y-17324</strain>
    </source>
</reference>
<evidence type="ECO:0000259" key="7">
    <source>
        <dbReference type="PROSITE" id="PS50850"/>
    </source>
</evidence>
<keyword evidence="2 6" id="KW-0812">Transmembrane</keyword>
<dbReference type="OrthoDB" id="3357846at2759"/>
<dbReference type="InterPro" id="IPR036259">
    <property type="entry name" value="MFS_trans_sf"/>
</dbReference>
<dbReference type="AlphaFoldDB" id="A0A1E4SNC5"/>
<evidence type="ECO:0000256" key="3">
    <source>
        <dbReference type="ARBA" id="ARBA00022989"/>
    </source>
</evidence>
<evidence type="ECO:0000256" key="2">
    <source>
        <dbReference type="ARBA" id="ARBA00022692"/>
    </source>
</evidence>
<evidence type="ECO:0000256" key="1">
    <source>
        <dbReference type="ARBA" id="ARBA00004141"/>
    </source>
</evidence>
<accession>A0A1E4SNC5</accession>
<dbReference type="EMBL" id="KV453910">
    <property type="protein sequence ID" value="ODV80927.1"/>
    <property type="molecule type" value="Genomic_DNA"/>
</dbReference>
<keyword evidence="4 6" id="KW-0472">Membrane</keyword>